<evidence type="ECO:0000313" key="2">
    <source>
        <dbReference type="Proteomes" id="UP001221757"/>
    </source>
</evidence>
<sequence>MSPTVNTPRNNPEDRIKAVNMCLDSSVGTPTLIYADLQQVPYVQLAAAARTFAKSSPVHRRVQGLDRCAYITNPVLERRHFVVQTNGQVPHNIRRVGVKRKLVISFLRLILRALGHFTYLCEIQGQYQQAKEEE</sequence>
<dbReference type="Proteomes" id="UP001221757">
    <property type="component" value="Unassembled WGS sequence"/>
</dbReference>
<keyword evidence="2" id="KW-1185">Reference proteome</keyword>
<proteinExistence type="predicted"/>
<evidence type="ECO:0000313" key="1">
    <source>
        <dbReference type="EMBL" id="KAJ7696243.1"/>
    </source>
</evidence>
<dbReference type="AlphaFoldDB" id="A0AAD7GNL3"/>
<reference evidence="1" key="1">
    <citation type="submission" date="2023-03" db="EMBL/GenBank/DDBJ databases">
        <title>Massive genome expansion in bonnet fungi (Mycena s.s.) driven by repeated elements and novel gene families across ecological guilds.</title>
        <authorList>
            <consortium name="Lawrence Berkeley National Laboratory"/>
            <person name="Harder C.B."/>
            <person name="Miyauchi S."/>
            <person name="Viragh M."/>
            <person name="Kuo A."/>
            <person name="Thoen E."/>
            <person name="Andreopoulos B."/>
            <person name="Lu D."/>
            <person name="Skrede I."/>
            <person name="Drula E."/>
            <person name="Henrissat B."/>
            <person name="Morin E."/>
            <person name="Kohler A."/>
            <person name="Barry K."/>
            <person name="LaButti K."/>
            <person name="Morin E."/>
            <person name="Salamov A."/>
            <person name="Lipzen A."/>
            <person name="Mereny Z."/>
            <person name="Hegedus B."/>
            <person name="Baldrian P."/>
            <person name="Stursova M."/>
            <person name="Weitz H."/>
            <person name="Taylor A."/>
            <person name="Grigoriev I.V."/>
            <person name="Nagy L.G."/>
            <person name="Martin F."/>
            <person name="Kauserud H."/>
        </authorList>
    </citation>
    <scope>NUCLEOTIDE SEQUENCE</scope>
    <source>
        <strain evidence="1">CBHHK067</strain>
    </source>
</reference>
<protein>
    <submittedName>
        <fullName evidence="1">Uncharacterized protein</fullName>
    </submittedName>
</protein>
<organism evidence="1 2">
    <name type="scientific">Mycena rosella</name>
    <name type="common">Pink bonnet</name>
    <name type="synonym">Agaricus rosellus</name>
    <dbReference type="NCBI Taxonomy" id="1033263"/>
    <lineage>
        <taxon>Eukaryota</taxon>
        <taxon>Fungi</taxon>
        <taxon>Dikarya</taxon>
        <taxon>Basidiomycota</taxon>
        <taxon>Agaricomycotina</taxon>
        <taxon>Agaricomycetes</taxon>
        <taxon>Agaricomycetidae</taxon>
        <taxon>Agaricales</taxon>
        <taxon>Marasmiineae</taxon>
        <taxon>Mycenaceae</taxon>
        <taxon>Mycena</taxon>
    </lineage>
</organism>
<gene>
    <name evidence="1" type="ORF">B0H17DRAFT_1131036</name>
</gene>
<accession>A0AAD7GNL3</accession>
<dbReference type="EMBL" id="JARKIE010000035">
    <property type="protein sequence ID" value="KAJ7696243.1"/>
    <property type="molecule type" value="Genomic_DNA"/>
</dbReference>
<name>A0AAD7GNL3_MYCRO</name>
<comment type="caution">
    <text evidence="1">The sequence shown here is derived from an EMBL/GenBank/DDBJ whole genome shotgun (WGS) entry which is preliminary data.</text>
</comment>